<organism evidence="9 10">
    <name type="scientific">Tagetes erecta</name>
    <name type="common">African marigold</name>
    <dbReference type="NCBI Taxonomy" id="13708"/>
    <lineage>
        <taxon>Eukaryota</taxon>
        <taxon>Viridiplantae</taxon>
        <taxon>Streptophyta</taxon>
        <taxon>Embryophyta</taxon>
        <taxon>Tracheophyta</taxon>
        <taxon>Spermatophyta</taxon>
        <taxon>Magnoliopsida</taxon>
        <taxon>eudicotyledons</taxon>
        <taxon>Gunneridae</taxon>
        <taxon>Pentapetalae</taxon>
        <taxon>asterids</taxon>
        <taxon>campanulids</taxon>
        <taxon>Asterales</taxon>
        <taxon>Asteraceae</taxon>
        <taxon>Asteroideae</taxon>
        <taxon>Heliantheae alliance</taxon>
        <taxon>Tageteae</taxon>
        <taxon>Tagetes</taxon>
    </lineage>
</organism>
<evidence type="ECO:0000313" key="9">
    <source>
        <dbReference type="EMBL" id="KAK1430898.1"/>
    </source>
</evidence>
<dbReference type="Pfam" id="PF01277">
    <property type="entry name" value="Oleosin"/>
    <property type="match status" value="1"/>
</dbReference>
<dbReference type="InterPro" id="IPR000136">
    <property type="entry name" value="Oleosin"/>
</dbReference>
<feature type="transmembrane region" description="Helical" evidence="8">
    <location>
        <begin position="73"/>
        <end position="92"/>
    </location>
</feature>
<keyword evidence="6 8" id="KW-1133">Transmembrane helix</keyword>
<feature type="transmembrane region" description="Helical" evidence="8">
    <location>
        <begin position="98"/>
        <end position="116"/>
    </location>
</feature>
<comment type="caution">
    <text evidence="9">The sequence shown here is derived from an EMBL/GenBank/DDBJ whole genome shotgun (WGS) entry which is preliminary data.</text>
</comment>
<dbReference type="GO" id="GO:0019915">
    <property type="term" value="P:lipid storage"/>
    <property type="evidence" value="ECO:0007669"/>
    <property type="project" value="TreeGrafter"/>
</dbReference>
<protein>
    <recommendedName>
        <fullName evidence="11">Oleosin</fullName>
    </recommendedName>
</protein>
<evidence type="ECO:0000256" key="1">
    <source>
        <dbReference type="ARBA" id="ARBA00004141"/>
    </source>
</evidence>
<accession>A0AAD8L0Q0</accession>
<proteinExistence type="inferred from homology"/>
<comment type="similarity">
    <text evidence="3">Belongs to the oleosin family.</text>
</comment>
<evidence type="ECO:0000256" key="2">
    <source>
        <dbReference type="ARBA" id="ARBA00004502"/>
    </source>
</evidence>
<name>A0AAD8L0Q0_TARER</name>
<dbReference type="AlphaFoldDB" id="A0AAD8L0Q0"/>
<evidence type="ECO:0000256" key="7">
    <source>
        <dbReference type="ARBA" id="ARBA00023136"/>
    </source>
</evidence>
<evidence type="ECO:0000256" key="4">
    <source>
        <dbReference type="ARBA" id="ARBA00022677"/>
    </source>
</evidence>
<dbReference type="PANTHER" id="PTHR33203:SF37">
    <property type="entry name" value="GLYCINE-RICH PROTEIN _ OLEOSIN"/>
    <property type="match status" value="1"/>
</dbReference>
<evidence type="ECO:0000256" key="3">
    <source>
        <dbReference type="ARBA" id="ARBA00010858"/>
    </source>
</evidence>
<evidence type="ECO:0008006" key="11">
    <source>
        <dbReference type="Google" id="ProtNLM"/>
    </source>
</evidence>
<feature type="transmembrane region" description="Helical" evidence="8">
    <location>
        <begin position="38"/>
        <end position="61"/>
    </location>
</feature>
<sequence length="183" mass="19157">METTTQYHSLISPAPDQHHLQRQQHHSYPQKQVSTKTLVIATIVGITVGGPLLALMGFIFLATMTLLVISSPILVIFSPVILGAGFVVAAALAGFGAAGLMAVAGLSALGWVYRAVKGGGELQQGLESVAGKLMESGENVKEGVKSMGKEWGSGQHAAGGFKHDHEKLHENYNANATTDRAAA</sequence>
<comment type="subcellular location">
    <subcellularLocation>
        <location evidence="2">Lipid droplet</location>
    </subcellularLocation>
    <subcellularLocation>
        <location evidence="1">Membrane</location>
        <topology evidence="1">Multi-pass membrane protein</topology>
    </subcellularLocation>
</comment>
<evidence type="ECO:0000256" key="6">
    <source>
        <dbReference type="ARBA" id="ARBA00022989"/>
    </source>
</evidence>
<keyword evidence="10" id="KW-1185">Reference proteome</keyword>
<evidence type="ECO:0000256" key="5">
    <source>
        <dbReference type="ARBA" id="ARBA00022692"/>
    </source>
</evidence>
<dbReference type="EMBL" id="JAUHHV010000003">
    <property type="protein sequence ID" value="KAK1430898.1"/>
    <property type="molecule type" value="Genomic_DNA"/>
</dbReference>
<dbReference type="GO" id="GO:0048608">
    <property type="term" value="P:reproductive structure development"/>
    <property type="evidence" value="ECO:0007669"/>
    <property type="project" value="UniProtKB-ARBA"/>
</dbReference>
<evidence type="ECO:0000256" key="8">
    <source>
        <dbReference type="SAM" id="Phobius"/>
    </source>
</evidence>
<dbReference type="GO" id="GO:0012511">
    <property type="term" value="C:monolayer-surrounded lipid storage body"/>
    <property type="evidence" value="ECO:0007669"/>
    <property type="project" value="InterPro"/>
</dbReference>
<dbReference type="GO" id="GO:0016020">
    <property type="term" value="C:membrane"/>
    <property type="evidence" value="ECO:0007669"/>
    <property type="project" value="UniProtKB-SubCell"/>
</dbReference>
<dbReference type="PANTHER" id="PTHR33203">
    <property type="entry name" value="OLEOSIN"/>
    <property type="match status" value="1"/>
</dbReference>
<dbReference type="GO" id="GO:0009791">
    <property type="term" value="P:post-embryonic development"/>
    <property type="evidence" value="ECO:0007669"/>
    <property type="project" value="UniProtKB-ARBA"/>
</dbReference>
<gene>
    <name evidence="9" type="ORF">QVD17_14002</name>
</gene>
<dbReference type="Proteomes" id="UP001229421">
    <property type="component" value="Unassembled WGS sequence"/>
</dbReference>
<keyword evidence="4" id="KW-0551">Lipid droplet</keyword>
<keyword evidence="5 8" id="KW-0812">Transmembrane</keyword>
<reference evidence="9" key="1">
    <citation type="journal article" date="2023" name="bioRxiv">
        <title>Improved chromosome-level genome assembly for marigold (Tagetes erecta).</title>
        <authorList>
            <person name="Jiang F."/>
            <person name="Yuan L."/>
            <person name="Wang S."/>
            <person name="Wang H."/>
            <person name="Xu D."/>
            <person name="Wang A."/>
            <person name="Fan W."/>
        </authorList>
    </citation>
    <scope>NUCLEOTIDE SEQUENCE</scope>
    <source>
        <strain evidence="9">WSJ</strain>
        <tissue evidence="9">Leaf</tissue>
    </source>
</reference>
<keyword evidence="7 8" id="KW-0472">Membrane</keyword>
<evidence type="ECO:0000313" key="10">
    <source>
        <dbReference type="Proteomes" id="UP001229421"/>
    </source>
</evidence>